<dbReference type="Proteomes" id="UP001151760">
    <property type="component" value="Unassembled WGS sequence"/>
</dbReference>
<reference evidence="2" key="2">
    <citation type="submission" date="2022-01" db="EMBL/GenBank/DDBJ databases">
        <authorList>
            <person name="Yamashiro T."/>
            <person name="Shiraishi A."/>
            <person name="Satake H."/>
            <person name="Nakayama K."/>
        </authorList>
    </citation>
    <scope>NUCLEOTIDE SEQUENCE</scope>
</reference>
<comment type="caution">
    <text evidence="2">The sequence shown here is derived from an EMBL/GenBank/DDBJ whole genome shotgun (WGS) entry which is preliminary data.</text>
</comment>
<accession>A0ABQ4WBA9</accession>
<gene>
    <name evidence="2" type="ORF">Tco_0600284</name>
</gene>
<reference evidence="2" key="1">
    <citation type="journal article" date="2022" name="Int. J. Mol. Sci.">
        <title>Draft Genome of Tanacetum Coccineum: Genomic Comparison of Closely Related Tanacetum-Family Plants.</title>
        <authorList>
            <person name="Yamashiro T."/>
            <person name="Shiraishi A."/>
            <person name="Nakayama K."/>
            <person name="Satake H."/>
        </authorList>
    </citation>
    <scope>NUCLEOTIDE SEQUENCE</scope>
</reference>
<keyword evidence="3" id="KW-1185">Reference proteome</keyword>
<evidence type="ECO:0000256" key="1">
    <source>
        <dbReference type="SAM" id="MobiDB-lite"/>
    </source>
</evidence>
<proteinExistence type="predicted"/>
<dbReference type="EMBL" id="BQNB010008495">
    <property type="protein sequence ID" value="GJS50163.1"/>
    <property type="molecule type" value="Genomic_DNA"/>
</dbReference>
<sequence length="627" mass="71505">MKDQQDADAEITLIGSSTFDQEIEEAESDVDSMPGDEILSISREDNDEDESEKELSVVDEVVADNIIDELITEANKRDTNVSAASTNEVLSEFVPQSTFTSSLADVQALIAKALEIQITKALGSDPFSHLTRRVDFLAAQVHNLTKTFPDQFDDKMNSATRSVSRIIFDALAQQFPDLLSATIKNSLPQALTKAVRETLPGFNRRIKNSINDEMIEVLKTSVLKPMYKEFNALNKLETHRFIILKNMLRKSIHKTFGKSVKKNIHSHIGEEKKNIPRVKILNIHTLGAIRRFREIQITKALGSDPFSHLTRRVDFLATQVHNLTKTFPDQFDDKMNSATRSVSRIIFDALAQQRIKNSINDEMIEVLKTSVLKPMYKEFNALNKLETHSGKRKVIEEEAHDTTPTQLRAQEEELAEIETKRIQHMNKMRDEYHYINFRDDALPITKFIYKWVATTTNKLGLPLPPQLTIFELPPAEKKRKRRVEVMKEVFLKEYIIVDGMHKKLTPSEGVINHWYGIRNKIRDFVYNGSLDLVFQRESEFHLATTSQLIRIQIAIKVDSVIAIEMYDKMIYVIEAKSGFVEAREVNKGSATRKIYAFGISLSCSYPDDEEVASDGGCCSKKKTWSIA</sequence>
<evidence type="ECO:0000313" key="3">
    <source>
        <dbReference type="Proteomes" id="UP001151760"/>
    </source>
</evidence>
<feature type="region of interest" description="Disordered" evidence="1">
    <location>
        <begin position="1"/>
        <end position="53"/>
    </location>
</feature>
<name>A0ABQ4WBA9_9ASTR</name>
<evidence type="ECO:0000313" key="2">
    <source>
        <dbReference type="EMBL" id="GJS50163.1"/>
    </source>
</evidence>
<protein>
    <submittedName>
        <fullName evidence="2">Uncharacterized protein</fullName>
    </submittedName>
</protein>
<organism evidence="2 3">
    <name type="scientific">Tanacetum coccineum</name>
    <dbReference type="NCBI Taxonomy" id="301880"/>
    <lineage>
        <taxon>Eukaryota</taxon>
        <taxon>Viridiplantae</taxon>
        <taxon>Streptophyta</taxon>
        <taxon>Embryophyta</taxon>
        <taxon>Tracheophyta</taxon>
        <taxon>Spermatophyta</taxon>
        <taxon>Magnoliopsida</taxon>
        <taxon>eudicotyledons</taxon>
        <taxon>Gunneridae</taxon>
        <taxon>Pentapetalae</taxon>
        <taxon>asterids</taxon>
        <taxon>campanulids</taxon>
        <taxon>Asterales</taxon>
        <taxon>Asteraceae</taxon>
        <taxon>Asteroideae</taxon>
        <taxon>Anthemideae</taxon>
        <taxon>Anthemidinae</taxon>
        <taxon>Tanacetum</taxon>
    </lineage>
</organism>
<feature type="compositionally biased region" description="Acidic residues" evidence="1">
    <location>
        <begin position="21"/>
        <end position="30"/>
    </location>
</feature>